<dbReference type="Proteomes" id="UP000253664">
    <property type="component" value="Unassembled WGS sequence"/>
</dbReference>
<organism evidence="2 3">
    <name type="scientific">Ophiocordyceps polyrhachis-furcata BCC 54312</name>
    <dbReference type="NCBI Taxonomy" id="1330021"/>
    <lineage>
        <taxon>Eukaryota</taxon>
        <taxon>Fungi</taxon>
        <taxon>Dikarya</taxon>
        <taxon>Ascomycota</taxon>
        <taxon>Pezizomycotina</taxon>
        <taxon>Sordariomycetes</taxon>
        <taxon>Hypocreomycetidae</taxon>
        <taxon>Hypocreales</taxon>
        <taxon>Ophiocordycipitaceae</taxon>
        <taxon>Ophiocordyceps</taxon>
    </lineage>
</organism>
<feature type="compositionally biased region" description="Polar residues" evidence="1">
    <location>
        <begin position="17"/>
        <end position="44"/>
    </location>
</feature>
<evidence type="ECO:0000256" key="1">
    <source>
        <dbReference type="SAM" id="MobiDB-lite"/>
    </source>
</evidence>
<feature type="compositionally biased region" description="Polar residues" evidence="1">
    <location>
        <begin position="58"/>
        <end position="74"/>
    </location>
</feature>
<gene>
    <name evidence="2" type="ORF">L249_6437</name>
</gene>
<sequence>MRPQENPHEISAGIVTYHNSGNRNDVVLNGNSAGQSSSRPTALQKQKEETQRKKPLEETTSSTTSNDKPRTNASGRLARMPLTIPMIDRDLKILKDNILQKEFQYDLLQPSPAQKLESTGIDQLWHRAETMKRIVEALRTVYGRFPRNVKVRSRLVAMDRLGFNYLEAIDLRHQRMELENNPQLEAEYARAWA</sequence>
<evidence type="ECO:0000313" key="3">
    <source>
        <dbReference type="Proteomes" id="UP000253664"/>
    </source>
</evidence>
<evidence type="ECO:0000313" key="2">
    <source>
        <dbReference type="EMBL" id="RCI14682.1"/>
    </source>
</evidence>
<dbReference type="EMBL" id="LKCN02000003">
    <property type="protein sequence ID" value="RCI14682.1"/>
    <property type="molecule type" value="Genomic_DNA"/>
</dbReference>
<keyword evidence="3" id="KW-1185">Reference proteome</keyword>
<dbReference type="OrthoDB" id="1699231at2759"/>
<dbReference type="AlphaFoldDB" id="A0A367LK96"/>
<comment type="caution">
    <text evidence="2">The sequence shown here is derived from an EMBL/GenBank/DDBJ whole genome shotgun (WGS) entry which is preliminary data.</text>
</comment>
<protein>
    <submittedName>
        <fullName evidence="2">Uncharacterized protein</fullName>
    </submittedName>
</protein>
<proteinExistence type="predicted"/>
<feature type="compositionally biased region" description="Basic and acidic residues" evidence="1">
    <location>
        <begin position="45"/>
        <end position="57"/>
    </location>
</feature>
<reference evidence="2 3" key="1">
    <citation type="journal article" date="2015" name="BMC Genomics">
        <title>Insights from the genome of Ophiocordyceps polyrhachis-furcata to pathogenicity and host specificity in insect fungi.</title>
        <authorList>
            <person name="Wichadakul D."/>
            <person name="Kobmoo N."/>
            <person name="Ingsriswang S."/>
            <person name="Tangphatsornruang S."/>
            <person name="Chantasingh D."/>
            <person name="Luangsa-ard J.J."/>
            <person name="Eurwilaichitr L."/>
        </authorList>
    </citation>
    <scope>NUCLEOTIDE SEQUENCE [LARGE SCALE GENOMIC DNA]</scope>
    <source>
        <strain evidence="2 3">BCC 54312</strain>
    </source>
</reference>
<accession>A0A367LK96</accession>
<feature type="region of interest" description="Disordered" evidence="1">
    <location>
        <begin position="1"/>
        <end position="76"/>
    </location>
</feature>
<name>A0A367LK96_9HYPO</name>